<dbReference type="Proteomes" id="UP000298125">
    <property type="component" value="Unassembled WGS sequence"/>
</dbReference>
<accession>A0A4V3JPL3</accession>
<dbReference type="EMBL" id="RQGA01000003">
    <property type="protein sequence ID" value="TGL45039.1"/>
    <property type="molecule type" value="Genomic_DNA"/>
</dbReference>
<organism evidence="1 2">
    <name type="scientific">Leptospira perdikensis</name>
    <dbReference type="NCBI Taxonomy" id="2484948"/>
    <lineage>
        <taxon>Bacteria</taxon>
        <taxon>Pseudomonadati</taxon>
        <taxon>Spirochaetota</taxon>
        <taxon>Spirochaetia</taxon>
        <taxon>Leptospirales</taxon>
        <taxon>Leptospiraceae</taxon>
        <taxon>Leptospira</taxon>
    </lineage>
</organism>
<reference evidence="1" key="1">
    <citation type="journal article" date="2019" name="PLoS Negl. Trop. Dis.">
        <title>Revisiting the worldwide diversity of Leptospira species in the environment.</title>
        <authorList>
            <person name="Vincent A.T."/>
            <person name="Schiettekatte O."/>
            <person name="Bourhy P."/>
            <person name="Veyrier F.J."/>
            <person name="Picardeau M."/>
        </authorList>
    </citation>
    <scope>NUCLEOTIDE SEQUENCE [LARGE SCALE GENOMIC DNA]</scope>
    <source>
        <strain evidence="1">201702692</strain>
    </source>
</reference>
<evidence type="ECO:0000313" key="1">
    <source>
        <dbReference type="EMBL" id="TGL45039.1"/>
    </source>
</evidence>
<protein>
    <submittedName>
        <fullName evidence="1">Uncharacterized protein</fullName>
    </submittedName>
</protein>
<evidence type="ECO:0000313" key="2">
    <source>
        <dbReference type="Proteomes" id="UP000298125"/>
    </source>
</evidence>
<name>A0A4V3JPL3_9LEPT</name>
<dbReference type="AlphaFoldDB" id="A0A4V3JPL3"/>
<gene>
    <name evidence="1" type="ORF">EHQ49_06150</name>
</gene>
<dbReference type="RefSeq" id="WP_135577342.1">
    <property type="nucleotide sequence ID" value="NZ_RQGA01000003.1"/>
</dbReference>
<dbReference type="OrthoDB" id="331085at2"/>
<keyword evidence="2" id="KW-1185">Reference proteome</keyword>
<sequence>MKLILLLIVFIFSILLGLNLSIIALNSNETKQNEAYCKNFRSGVFINECSTGHSSKFKRFNGIQVQEYGSYFLKEKNVWTADCAYRNTLLETNDPEITLYIGNSIHIRMINVTKNSYRTIEADSKDSSSSCEVKKIDEIDPSTTL</sequence>
<proteinExistence type="predicted"/>
<comment type="caution">
    <text evidence="1">The sequence shown here is derived from an EMBL/GenBank/DDBJ whole genome shotgun (WGS) entry which is preliminary data.</text>
</comment>